<proteinExistence type="predicted"/>
<feature type="domain" description="Bridge-like lipid transfer protein family member 1 C-terminal" evidence="1">
    <location>
        <begin position="2"/>
        <end position="49"/>
    </location>
</feature>
<feature type="non-terminal residue" evidence="2">
    <location>
        <position position="1"/>
    </location>
</feature>
<name>A0A8S2Y6H3_9BILA</name>
<reference evidence="2" key="1">
    <citation type="submission" date="2021-02" db="EMBL/GenBank/DDBJ databases">
        <authorList>
            <person name="Nowell W R."/>
        </authorList>
    </citation>
    <scope>NUCLEOTIDE SEQUENCE</scope>
</reference>
<dbReference type="Pfam" id="PF25040">
    <property type="entry name" value="BLTP1_C"/>
    <property type="match status" value="1"/>
</dbReference>
<organism evidence="2 3">
    <name type="scientific">Rotaria magnacalcarata</name>
    <dbReference type="NCBI Taxonomy" id="392030"/>
    <lineage>
        <taxon>Eukaryota</taxon>
        <taxon>Metazoa</taxon>
        <taxon>Spiralia</taxon>
        <taxon>Gnathifera</taxon>
        <taxon>Rotifera</taxon>
        <taxon>Eurotatoria</taxon>
        <taxon>Bdelloidea</taxon>
        <taxon>Philodinida</taxon>
        <taxon>Philodinidae</taxon>
        <taxon>Rotaria</taxon>
    </lineage>
</organism>
<evidence type="ECO:0000313" key="2">
    <source>
        <dbReference type="EMBL" id="CAF4538242.1"/>
    </source>
</evidence>
<feature type="non-terminal residue" evidence="2">
    <location>
        <position position="80"/>
    </location>
</feature>
<comment type="caution">
    <text evidence="2">The sequence shown here is derived from an EMBL/GenBank/DDBJ whole genome shotgun (WGS) entry which is preliminary data.</text>
</comment>
<dbReference type="InterPro" id="IPR056742">
    <property type="entry name" value="BLTP1_C"/>
</dbReference>
<dbReference type="Proteomes" id="UP000681967">
    <property type="component" value="Unassembled WGS sequence"/>
</dbReference>
<dbReference type="AlphaFoldDB" id="A0A8S2Y6H3"/>
<evidence type="ECO:0000313" key="3">
    <source>
        <dbReference type="Proteomes" id="UP000681967"/>
    </source>
</evidence>
<evidence type="ECO:0000259" key="1">
    <source>
        <dbReference type="Pfam" id="PF25040"/>
    </source>
</evidence>
<accession>A0A8S2Y6H3</accession>
<dbReference type="EMBL" id="CAJOBH010085496">
    <property type="protein sequence ID" value="CAF4538242.1"/>
    <property type="molecule type" value="Genomic_DNA"/>
</dbReference>
<sequence>PKWFLNVQWDMKGIDINLDSIIGKRFSQLIRTITSTHLIEPIDNLNNDNDLLSNPNSIITQAGSTMNIMENLDQSEDDER</sequence>
<protein>
    <recommendedName>
        <fullName evidence="1">Bridge-like lipid transfer protein family member 1 C-terminal domain-containing protein</fullName>
    </recommendedName>
</protein>
<gene>
    <name evidence="2" type="ORF">BYL167_LOCUS37584</name>
</gene>